<dbReference type="SUPFAM" id="SSF51735">
    <property type="entry name" value="NAD(P)-binding Rossmann-fold domains"/>
    <property type="match status" value="1"/>
</dbReference>
<dbReference type="InterPro" id="IPR015426">
    <property type="entry name" value="Acetylaldehyde_DH_C"/>
</dbReference>
<dbReference type="RefSeq" id="WP_179793047.1">
    <property type="nucleotide sequence ID" value="NZ_BAABHP010000004.1"/>
</dbReference>
<dbReference type="Pfam" id="PF09290">
    <property type="entry name" value="AcetDehyd-dimer"/>
    <property type="match status" value="1"/>
</dbReference>
<evidence type="ECO:0000256" key="1">
    <source>
        <dbReference type="ARBA" id="ARBA00009244"/>
    </source>
</evidence>
<reference evidence="5 6" key="1">
    <citation type="submission" date="2020-07" db="EMBL/GenBank/DDBJ databases">
        <title>Sequencing the genomes of 1000 actinobacteria strains.</title>
        <authorList>
            <person name="Klenk H.-P."/>
        </authorList>
    </citation>
    <scope>NUCLEOTIDE SEQUENCE [LARGE SCALE GENOMIC DNA]</scope>
    <source>
        <strain evidence="5 6">DSM 45772</strain>
    </source>
</reference>
<sequence length="305" mass="31250">MSDKVPAAIVGPGNIGTDLLAKLARTSSIEVTAMVGVVESPGLDRARAAGIPASAEGVDWLLAQDPLPRIVFEATSARAHAANAPRYEAAGIRAVDLTPAHLGPMVCPAVNMPEHLDAANVNLITCGGQATIPIVAAVSGVVDVPYAEIVASAASRSAGPGTRANIDEFTQTTARAVEEVGGAARGKAIIILNPVEPPMIMRDTVYCAIPGAVYDDATTTAIAGAVHAMVARVQEYVPGYTLRAEPQFDPPRPEWGGNGRVATFLEVRGAGDFLPEYAGNLDIMTAAATRVGELLAAELGAGVAA</sequence>
<proteinExistence type="inferred from homology"/>
<dbReference type="InterPro" id="IPR003361">
    <property type="entry name" value="Acetaldehyde_dehydrogenase"/>
</dbReference>
<feature type="binding site" evidence="3">
    <location>
        <begin position="157"/>
        <end position="165"/>
    </location>
    <ligand>
        <name>NAD(+)</name>
        <dbReference type="ChEBI" id="CHEBI:57540"/>
    </ligand>
</feature>
<keyword evidence="6" id="KW-1185">Reference proteome</keyword>
<dbReference type="SMART" id="SM00859">
    <property type="entry name" value="Semialdhyde_dh"/>
    <property type="match status" value="1"/>
</dbReference>
<name>A0A7Y9DTF0_9PSEU</name>
<comment type="similarity">
    <text evidence="1 3">Belongs to the acetaldehyde dehydrogenase family.</text>
</comment>
<dbReference type="SUPFAM" id="SSF55347">
    <property type="entry name" value="Glyceraldehyde-3-phosphate dehydrogenase-like, C-terminal domain"/>
    <property type="match status" value="1"/>
</dbReference>
<evidence type="ECO:0000256" key="2">
    <source>
        <dbReference type="ARBA" id="ARBA00023027"/>
    </source>
</evidence>
<keyword evidence="2 3" id="KW-0520">NAD</keyword>
<protein>
    <recommendedName>
        <fullName evidence="3">Acetaldehyde dehydrogenase</fullName>
        <ecNumber evidence="3">1.2.1.10</ecNumber>
    </recommendedName>
    <alternativeName>
        <fullName evidence="3">Acetaldehyde dehydrogenase [acetylating]</fullName>
    </alternativeName>
</protein>
<dbReference type="PIRSF" id="PIRSF015689">
    <property type="entry name" value="Actaldh_dh_actl"/>
    <property type="match status" value="1"/>
</dbReference>
<dbReference type="CDD" id="cd23933">
    <property type="entry name" value="ALDH_C"/>
    <property type="match status" value="1"/>
</dbReference>
<evidence type="ECO:0000313" key="5">
    <source>
        <dbReference type="EMBL" id="NYD35172.1"/>
    </source>
</evidence>
<feature type="binding site" evidence="3">
    <location>
        <position position="280"/>
    </location>
    <ligand>
        <name>NAD(+)</name>
        <dbReference type="ChEBI" id="CHEBI:57540"/>
    </ligand>
</feature>
<dbReference type="InterPro" id="IPR036291">
    <property type="entry name" value="NAD(P)-bd_dom_sf"/>
</dbReference>
<dbReference type="NCBIfam" id="NF006157">
    <property type="entry name" value="PRK08300.1"/>
    <property type="match status" value="1"/>
</dbReference>
<comment type="catalytic activity">
    <reaction evidence="3">
        <text>acetaldehyde + NAD(+) + CoA = acetyl-CoA + NADH + H(+)</text>
        <dbReference type="Rhea" id="RHEA:23288"/>
        <dbReference type="ChEBI" id="CHEBI:15343"/>
        <dbReference type="ChEBI" id="CHEBI:15378"/>
        <dbReference type="ChEBI" id="CHEBI:57287"/>
        <dbReference type="ChEBI" id="CHEBI:57288"/>
        <dbReference type="ChEBI" id="CHEBI:57540"/>
        <dbReference type="ChEBI" id="CHEBI:57945"/>
        <dbReference type="EC" id="1.2.1.10"/>
    </reaction>
</comment>
<feature type="domain" description="Semialdehyde dehydrogenase NAD-binding" evidence="4">
    <location>
        <begin position="6"/>
        <end position="118"/>
    </location>
</feature>
<keyword evidence="3" id="KW-0058">Aromatic hydrocarbons catabolism</keyword>
<evidence type="ECO:0000259" key="4">
    <source>
        <dbReference type="SMART" id="SM00859"/>
    </source>
</evidence>
<dbReference type="InterPro" id="IPR000534">
    <property type="entry name" value="Semialdehyde_DH_NAD-bd"/>
</dbReference>
<evidence type="ECO:0000256" key="3">
    <source>
        <dbReference type="HAMAP-Rule" id="MF_01657"/>
    </source>
</evidence>
<comment type="caution">
    <text evidence="5">The sequence shown here is derived from an EMBL/GenBank/DDBJ whole genome shotgun (WGS) entry which is preliminary data.</text>
</comment>
<dbReference type="GO" id="GO:0008774">
    <property type="term" value="F:acetaldehyde dehydrogenase (acetylating) activity"/>
    <property type="evidence" value="ECO:0007669"/>
    <property type="project" value="UniProtKB-UniRule"/>
</dbReference>
<dbReference type="EC" id="1.2.1.10" evidence="3"/>
<dbReference type="Gene3D" id="3.30.360.10">
    <property type="entry name" value="Dihydrodipicolinate Reductase, domain 2"/>
    <property type="match status" value="1"/>
</dbReference>
<dbReference type="Proteomes" id="UP000535890">
    <property type="component" value="Unassembled WGS sequence"/>
</dbReference>
<feature type="active site" description="Acyl-thioester intermediate" evidence="3">
    <location>
        <position position="126"/>
    </location>
</feature>
<gene>
    <name evidence="5" type="ORF">BJ983_001274</name>
</gene>
<dbReference type="NCBIfam" id="TIGR03215">
    <property type="entry name" value="ac_ald_DH_ac"/>
    <property type="match status" value="1"/>
</dbReference>
<accession>A0A7Y9DTF0</accession>
<dbReference type="EMBL" id="JACCBN010000001">
    <property type="protein sequence ID" value="NYD35172.1"/>
    <property type="molecule type" value="Genomic_DNA"/>
</dbReference>
<evidence type="ECO:0000313" key="6">
    <source>
        <dbReference type="Proteomes" id="UP000535890"/>
    </source>
</evidence>
<dbReference type="AlphaFoldDB" id="A0A7Y9DTF0"/>
<comment type="caution">
    <text evidence="3">Lacks conserved residue(s) required for the propagation of feature annotation.</text>
</comment>
<dbReference type="Gene3D" id="3.40.50.720">
    <property type="entry name" value="NAD(P)-binding Rossmann-like Domain"/>
    <property type="match status" value="1"/>
</dbReference>
<dbReference type="GO" id="GO:0051287">
    <property type="term" value="F:NAD binding"/>
    <property type="evidence" value="ECO:0007669"/>
    <property type="project" value="UniProtKB-UniRule"/>
</dbReference>
<dbReference type="HAMAP" id="MF_01657">
    <property type="entry name" value="Ac_ald_DH_ac"/>
    <property type="match status" value="1"/>
</dbReference>
<keyword evidence="3 5" id="KW-0560">Oxidoreductase</keyword>
<organism evidence="5 6">
    <name type="scientific">Actinomycetospora corticicola</name>
    <dbReference type="NCBI Taxonomy" id="663602"/>
    <lineage>
        <taxon>Bacteria</taxon>
        <taxon>Bacillati</taxon>
        <taxon>Actinomycetota</taxon>
        <taxon>Actinomycetes</taxon>
        <taxon>Pseudonocardiales</taxon>
        <taxon>Pseudonocardiaceae</taxon>
        <taxon>Actinomycetospora</taxon>
    </lineage>
</organism>